<name>A0A409WB03_9AGAR</name>
<dbReference type="AlphaFoldDB" id="A0A409WB03"/>
<feature type="region of interest" description="Disordered" evidence="1">
    <location>
        <begin position="114"/>
        <end position="228"/>
    </location>
</feature>
<dbReference type="OrthoDB" id="3087619at2759"/>
<evidence type="ECO:0000313" key="4">
    <source>
        <dbReference type="Proteomes" id="UP000284842"/>
    </source>
</evidence>
<feature type="compositionally biased region" description="Low complexity" evidence="1">
    <location>
        <begin position="167"/>
        <end position="182"/>
    </location>
</feature>
<organism evidence="3 4">
    <name type="scientific">Panaeolus cyanescens</name>
    <dbReference type="NCBI Taxonomy" id="181874"/>
    <lineage>
        <taxon>Eukaryota</taxon>
        <taxon>Fungi</taxon>
        <taxon>Dikarya</taxon>
        <taxon>Basidiomycota</taxon>
        <taxon>Agaricomycotina</taxon>
        <taxon>Agaricomycetes</taxon>
        <taxon>Agaricomycetidae</taxon>
        <taxon>Agaricales</taxon>
        <taxon>Agaricineae</taxon>
        <taxon>Galeropsidaceae</taxon>
        <taxon>Panaeolus</taxon>
    </lineage>
</organism>
<protein>
    <recommendedName>
        <fullName evidence="2">Nucleoplasmin-like domain-containing protein</fullName>
    </recommendedName>
</protein>
<proteinExistence type="predicted"/>
<keyword evidence="4" id="KW-1185">Reference proteome</keyword>
<evidence type="ECO:0000259" key="2">
    <source>
        <dbReference type="Pfam" id="PF17800"/>
    </source>
</evidence>
<feature type="domain" description="Nucleoplasmin-like" evidence="2">
    <location>
        <begin position="8"/>
        <end position="102"/>
    </location>
</feature>
<feature type="compositionally biased region" description="Acidic residues" evidence="1">
    <location>
        <begin position="219"/>
        <end position="228"/>
    </location>
</feature>
<comment type="caution">
    <text evidence="3">The sequence shown here is derived from an EMBL/GenBank/DDBJ whole genome shotgun (WGS) entry which is preliminary data.</text>
</comment>
<evidence type="ECO:0000313" key="3">
    <source>
        <dbReference type="EMBL" id="PPQ75697.1"/>
    </source>
</evidence>
<reference evidence="3 4" key="1">
    <citation type="journal article" date="2018" name="Evol. Lett.">
        <title>Horizontal gene cluster transfer increased hallucinogenic mushroom diversity.</title>
        <authorList>
            <person name="Reynolds H.T."/>
            <person name="Vijayakumar V."/>
            <person name="Gluck-Thaler E."/>
            <person name="Korotkin H.B."/>
            <person name="Matheny P.B."/>
            <person name="Slot J.C."/>
        </authorList>
    </citation>
    <scope>NUCLEOTIDE SEQUENCE [LARGE SCALE GENOMIC DNA]</scope>
    <source>
        <strain evidence="3 4">2629</strain>
    </source>
</reference>
<dbReference type="Pfam" id="PF17800">
    <property type="entry name" value="NPL"/>
    <property type="match status" value="1"/>
</dbReference>
<sequence length="228" mass="24847">MPSRADDWVYNLHAGHPLTLNPTMPLFITNAALVASVADDNARTCLQLQYLPEGEPNATKVVVASFFKNRCDSKLLSLKLRAGNQYILSIIGPNDIDLIGYYSSDFVEEPIIPLPSNKPKAKPINNEGRVNEAPAVKRTRSRVKADAIDHTASPSYESNPPKKAPGRKPAAATALAKAKPSATPGESLKVAGKRKALPEEEVEYRKPVGGRGQYRHDGDDDEYSDNDN</sequence>
<accession>A0A409WB03</accession>
<dbReference type="Gene3D" id="2.60.120.340">
    <property type="entry name" value="Nucleoplasmin core domain"/>
    <property type="match status" value="1"/>
</dbReference>
<dbReference type="InterPro" id="IPR041232">
    <property type="entry name" value="NPL"/>
</dbReference>
<dbReference type="EMBL" id="NHTK01005648">
    <property type="protein sequence ID" value="PPQ75697.1"/>
    <property type="molecule type" value="Genomic_DNA"/>
</dbReference>
<dbReference type="InParanoid" id="A0A409WB03"/>
<dbReference type="Proteomes" id="UP000284842">
    <property type="component" value="Unassembled WGS sequence"/>
</dbReference>
<evidence type="ECO:0000256" key="1">
    <source>
        <dbReference type="SAM" id="MobiDB-lite"/>
    </source>
</evidence>
<gene>
    <name evidence="3" type="ORF">CVT24_002540</name>
</gene>